<protein>
    <submittedName>
        <fullName evidence="1">Uncharacterized protein</fullName>
    </submittedName>
</protein>
<accession>A0A173RZU3</accession>
<dbReference type="EMBL" id="WMQE01000005">
    <property type="protein sequence ID" value="MTK20437.1"/>
    <property type="molecule type" value="Genomic_DNA"/>
</dbReference>
<dbReference type="PROSITE" id="PS51257">
    <property type="entry name" value="PROKAR_LIPOPROTEIN"/>
    <property type="match status" value="1"/>
</dbReference>
<evidence type="ECO:0000313" key="2">
    <source>
        <dbReference type="Proteomes" id="UP000487649"/>
    </source>
</evidence>
<proteinExistence type="predicted"/>
<organism evidence="1 2">
    <name type="scientific">Turicibacter sanguinis</name>
    <dbReference type="NCBI Taxonomy" id="154288"/>
    <lineage>
        <taxon>Bacteria</taxon>
        <taxon>Bacillati</taxon>
        <taxon>Bacillota</taxon>
        <taxon>Erysipelotrichia</taxon>
        <taxon>Erysipelotrichales</taxon>
        <taxon>Turicibacteraceae</taxon>
        <taxon>Turicibacter</taxon>
    </lineage>
</organism>
<gene>
    <name evidence="1" type="ORF">GMA92_03155</name>
</gene>
<dbReference type="Proteomes" id="UP000487649">
    <property type="component" value="Unassembled WGS sequence"/>
</dbReference>
<sequence length="233" mass="26572">MRKIIFILGCLFLSGCSRLFNTIQLDTLMSQKIETNALDISSNYNGIVSVDTIKDISIKAVNSYLQKSLQLDNVAIAVQFYESETMENLILEWKHKPYLFSFSEEVIDSLNDELSEGIFIVEMKGETYDYQVILTASSGQLLEIDDCSKGTRFSDGDKVEVEEVIAMCQNYIEMVMGINPDTLSFEIGSSDFSNNYELTYYDKQTKEQSFLLEVNPYTLRIVRCSLGFWSTLN</sequence>
<dbReference type="RefSeq" id="WP_006783933.1">
    <property type="nucleotide sequence ID" value="NZ_CABJBH010000022.1"/>
</dbReference>
<dbReference type="GeneID" id="60058179"/>
<dbReference type="AlphaFoldDB" id="A0A173RZU3"/>
<name>A0A173RZU3_9FIRM</name>
<reference evidence="1 2" key="1">
    <citation type="journal article" date="2019" name="Nat. Med.">
        <title>A library of human gut bacterial isolates paired with longitudinal multiomics data enables mechanistic microbiome research.</title>
        <authorList>
            <person name="Poyet M."/>
            <person name="Groussin M."/>
            <person name="Gibbons S.M."/>
            <person name="Avila-Pacheco J."/>
            <person name="Jiang X."/>
            <person name="Kearney S.M."/>
            <person name="Perrotta A.R."/>
            <person name="Berdy B."/>
            <person name="Zhao S."/>
            <person name="Lieberman T.D."/>
            <person name="Swanson P.K."/>
            <person name="Smith M."/>
            <person name="Roesemann S."/>
            <person name="Alexander J.E."/>
            <person name="Rich S.A."/>
            <person name="Livny J."/>
            <person name="Vlamakis H."/>
            <person name="Clish C."/>
            <person name="Bullock K."/>
            <person name="Deik A."/>
            <person name="Scott J."/>
            <person name="Pierce K.A."/>
            <person name="Xavier R.J."/>
            <person name="Alm E.J."/>
        </authorList>
    </citation>
    <scope>NUCLEOTIDE SEQUENCE [LARGE SCALE GENOMIC DNA]</scope>
    <source>
        <strain evidence="1 2">BIOML-A198</strain>
    </source>
</reference>
<comment type="caution">
    <text evidence="1">The sequence shown here is derived from an EMBL/GenBank/DDBJ whole genome shotgun (WGS) entry which is preliminary data.</text>
</comment>
<evidence type="ECO:0000313" key="1">
    <source>
        <dbReference type="EMBL" id="MTK20437.1"/>
    </source>
</evidence>